<dbReference type="Gene3D" id="3.40.190.290">
    <property type="match status" value="1"/>
</dbReference>
<name>A0A415E7F4_9FIRM</name>
<evidence type="ECO:0000259" key="5">
    <source>
        <dbReference type="PROSITE" id="PS50931"/>
    </source>
</evidence>
<keyword evidence="7" id="KW-1185">Reference proteome</keyword>
<dbReference type="CDD" id="cd05466">
    <property type="entry name" value="PBP2_LTTR_substrate"/>
    <property type="match status" value="1"/>
</dbReference>
<evidence type="ECO:0000313" key="7">
    <source>
        <dbReference type="Proteomes" id="UP000284841"/>
    </source>
</evidence>
<evidence type="ECO:0000256" key="1">
    <source>
        <dbReference type="ARBA" id="ARBA00009437"/>
    </source>
</evidence>
<dbReference type="GO" id="GO:0003700">
    <property type="term" value="F:DNA-binding transcription factor activity"/>
    <property type="evidence" value="ECO:0007669"/>
    <property type="project" value="InterPro"/>
</dbReference>
<sequence length="304" mass="34499">MDIQELKYVLALAEYQNFTVAAEACSLSQSSLSKHLLKIEEEIGNISLFDRSKRPVLLTTAGEEFVQYARRITEEYETLLLSMEKYNVPDNSTLRIGIIPVIGRFGFIPLIKSFKETLSPVDSVEIIDRPSKELLKLLEKNEIDLALLAISPNQALKTSLTSYHLMENELCLIVNEKHRFAHRSSVDLNEMSAEVFAIPDNETGMYDLCLSACQASGAKLKKVKTYRNIETILDLVEDGECVSLLTARLLFTYKRQSLRAVHLTHPVKSIIALVIQNSAKFNGLTHDFVDFARNWRVQLDLKEF</sequence>
<evidence type="ECO:0000256" key="4">
    <source>
        <dbReference type="ARBA" id="ARBA00023163"/>
    </source>
</evidence>
<dbReference type="InterPro" id="IPR000847">
    <property type="entry name" value="LysR_HTH_N"/>
</dbReference>
<dbReference type="SUPFAM" id="SSF46785">
    <property type="entry name" value="Winged helix' DNA-binding domain"/>
    <property type="match status" value="1"/>
</dbReference>
<gene>
    <name evidence="6" type="ORF">DW099_03940</name>
</gene>
<evidence type="ECO:0000256" key="2">
    <source>
        <dbReference type="ARBA" id="ARBA00023015"/>
    </source>
</evidence>
<dbReference type="STRING" id="1776384.GCA_900086585_03078"/>
<protein>
    <submittedName>
        <fullName evidence="6">LysR family transcriptional regulator</fullName>
    </submittedName>
</protein>
<dbReference type="Proteomes" id="UP000284841">
    <property type="component" value="Unassembled WGS sequence"/>
</dbReference>
<dbReference type="OrthoDB" id="9803714at2"/>
<dbReference type="GO" id="GO:0005829">
    <property type="term" value="C:cytosol"/>
    <property type="evidence" value="ECO:0007669"/>
    <property type="project" value="TreeGrafter"/>
</dbReference>
<dbReference type="SUPFAM" id="SSF53850">
    <property type="entry name" value="Periplasmic binding protein-like II"/>
    <property type="match status" value="1"/>
</dbReference>
<organism evidence="6 7">
    <name type="scientific">Emergencia timonensis</name>
    <dbReference type="NCBI Taxonomy" id="1776384"/>
    <lineage>
        <taxon>Bacteria</taxon>
        <taxon>Bacillati</taxon>
        <taxon>Bacillota</taxon>
        <taxon>Clostridia</taxon>
        <taxon>Peptostreptococcales</taxon>
        <taxon>Anaerovoracaceae</taxon>
        <taxon>Emergencia</taxon>
    </lineage>
</organism>
<evidence type="ECO:0000313" key="6">
    <source>
        <dbReference type="EMBL" id="RHJ89723.1"/>
    </source>
</evidence>
<dbReference type="AlphaFoldDB" id="A0A415E7F4"/>
<keyword evidence="3" id="KW-0238">DNA-binding</keyword>
<keyword evidence="2" id="KW-0805">Transcription regulation</keyword>
<keyword evidence="4" id="KW-0804">Transcription</keyword>
<comment type="caution">
    <text evidence="6">The sequence shown here is derived from an EMBL/GenBank/DDBJ whole genome shotgun (WGS) entry which is preliminary data.</text>
</comment>
<dbReference type="FunFam" id="1.10.10.10:FF:000001">
    <property type="entry name" value="LysR family transcriptional regulator"/>
    <property type="match status" value="1"/>
</dbReference>
<dbReference type="EMBL" id="QRMS01000001">
    <property type="protein sequence ID" value="RHJ89723.1"/>
    <property type="molecule type" value="Genomic_DNA"/>
</dbReference>
<feature type="domain" description="HTH lysR-type" evidence="5">
    <location>
        <begin position="1"/>
        <end position="59"/>
    </location>
</feature>
<dbReference type="InterPro" id="IPR050950">
    <property type="entry name" value="HTH-type_LysR_regulators"/>
</dbReference>
<dbReference type="InterPro" id="IPR005119">
    <property type="entry name" value="LysR_subst-bd"/>
</dbReference>
<dbReference type="PANTHER" id="PTHR30419">
    <property type="entry name" value="HTH-TYPE TRANSCRIPTIONAL REGULATOR YBHD"/>
    <property type="match status" value="1"/>
</dbReference>
<dbReference type="Gene3D" id="1.10.10.10">
    <property type="entry name" value="Winged helix-like DNA-binding domain superfamily/Winged helix DNA-binding domain"/>
    <property type="match status" value="1"/>
</dbReference>
<dbReference type="InterPro" id="IPR036388">
    <property type="entry name" value="WH-like_DNA-bd_sf"/>
</dbReference>
<dbReference type="Pfam" id="PF03466">
    <property type="entry name" value="LysR_substrate"/>
    <property type="match status" value="1"/>
</dbReference>
<comment type="similarity">
    <text evidence="1">Belongs to the LysR transcriptional regulatory family.</text>
</comment>
<dbReference type="Pfam" id="PF00126">
    <property type="entry name" value="HTH_1"/>
    <property type="match status" value="1"/>
</dbReference>
<proteinExistence type="inferred from homology"/>
<dbReference type="GO" id="GO:0003677">
    <property type="term" value="F:DNA binding"/>
    <property type="evidence" value="ECO:0007669"/>
    <property type="project" value="UniProtKB-KW"/>
</dbReference>
<dbReference type="RefSeq" id="WP_118333776.1">
    <property type="nucleotide sequence ID" value="NZ_AP025567.1"/>
</dbReference>
<dbReference type="InterPro" id="IPR036390">
    <property type="entry name" value="WH_DNA-bd_sf"/>
</dbReference>
<evidence type="ECO:0000256" key="3">
    <source>
        <dbReference type="ARBA" id="ARBA00023125"/>
    </source>
</evidence>
<dbReference type="PROSITE" id="PS50931">
    <property type="entry name" value="HTH_LYSR"/>
    <property type="match status" value="1"/>
</dbReference>
<reference evidence="6 7" key="1">
    <citation type="submission" date="2018-08" db="EMBL/GenBank/DDBJ databases">
        <title>A genome reference for cultivated species of the human gut microbiota.</title>
        <authorList>
            <person name="Zou Y."/>
            <person name="Xue W."/>
            <person name="Luo G."/>
        </authorList>
    </citation>
    <scope>NUCLEOTIDE SEQUENCE [LARGE SCALE GENOMIC DNA]</scope>
    <source>
        <strain evidence="6 7">AM07-24</strain>
    </source>
</reference>
<accession>A0A415E7F4</accession>